<evidence type="ECO:0000313" key="1">
    <source>
        <dbReference type="EMBL" id="TKA83386.1"/>
    </source>
</evidence>
<dbReference type="AlphaFoldDB" id="A0A4U0Y3K7"/>
<accession>A0A4U0Y3K7</accession>
<dbReference type="Proteomes" id="UP000309340">
    <property type="component" value="Unassembled WGS sequence"/>
</dbReference>
<keyword evidence="2" id="KW-1185">Reference proteome</keyword>
<proteinExistence type="predicted"/>
<name>A0A4U0Y3K7_9PEZI</name>
<gene>
    <name evidence="1" type="ORF">B0A55_01009</name>
</gene>
<protein>
    <submittedName>
        <fullName evidence="1">Uncharacterized protein</fullName>
    </submittedName>
</protein>
<dbReference type="STRING" id="329884.A0A4U0Y3K7"/>
<evidence type="ECO:0000313" key="2">
    <source>
        <dbReference type="Proteomes" id="UP000309340"/>
    </source>
</evidence>
<dbReference type="EMBL" id="NAJQ01000010">
    <property type="protein sequence ID" value="TKA83386.1"/>
    <property type="molecule type" value="Genomic_DNA"/>
</dbReference>
<organism evidence="1 2">
    <name type="scientific">Friedmanniomyces simplex</name>
    <dbReference type="NCBI Taxonomy" id="329884"/>
    <lineage>
        <taxon>Eukaryota</taxon>
        <taxon>Fungi</taxon>
        <taxon>Dikarya</taxon>
        <taxon>Ascomycota</taxon>
        <taxon>Pezizomycotina</taxon>
        <taxon>Dothideomycetes</taxon>
        <taxon>Dothideomycetidae</taxon>
        <taxon>Mycosphaerellales</taxon>
        <taxon>Teratosphaeriaceae</taxon>
        <taxon>Friedmanniomyces</taxon>
    </lineage>
</organism>
<dbReference type="PANTHER" id="PTHR42085:SF1">
    <property type="entry name" value="F-BOX DOMAIN-CONTAINING PROTEIN"/>
    <property type="match status" value="1"/>
</dbReference>
<sequence length="183" mass="21526">MDWTLTTTLRSRPKRCRLLELPPELRIAIFEYALASPKTVVTFRLDDYQRDSLQEAIQPPLTRVSSQVRFETLPIWYGSTTFVLHTEDAKGRDTQRWLVENEPHLGKLKLYRQATDDVWQVSDSWDWITVVRKPLGLEADAKEMILRVRETLNTDRGSLKTDARDWQHLLGNLREWYLLEGES</sequence>
<dbReference type="InterPro" id="IPR038883">
    <property type="entry name" value="AN11006-like"/>
</dbReference>
<dbReference type="PANTHER" id="PTHR42085">
    <property type="entry name" value="F-BOX DOMAIN-CONTAINING PROTEIN"/>
    <property type="match status" value="1"/>
</dbReference>
<reference evidence="1 2" key="1">
    <citation type="submission" date="2017-03" db="EMBL/GenBank/DDBJ databases">
        <title>Genomes of endolithic fungi from Antarctica.</title>
        <authorList>
            <person name="Coleine C."/>
            <person name="Masonjones S."/>
            <person name="Stajich J.E."/>
        </authorList>
    </citation>
    <scope>NUCLEOTIDE SEQUENCE [LARGE SCALE GENOMIC DNA]</scope>
    <source>
        <strain evidence="1 2">CCFEE 5184</strain>
    </source>
</reference>
<comment type="caution">
    <text evidence="1">The sequence shown here is derived from an EMBL/GenBank/DDBJ whole genome shotgun (WGS) entry which is preliminary data.</text>
</comment>
<dbReference type="OrthoDB" id="5272396at2759"/>